<accession>A0A1B9GQF3</accession>
<feature type="compositionally biased region" description="Low complexity" evidence="1">
    <location>
        <begin position="129"/>
        <end position="147"/>
    </location>
</feature>
<feature type="region of interest" description="Disordered" evidence="1">
    <location>
        <begin position="161"/>
        <end position="186"/>
    </location>
</feature>
<evidence type="ECO:0000256" key="1">
    <source>
        <dbReference type="SAM" id="MobiDB-lite"/>
    </source>
</evidence>
<dbReference type="EMBL" id="KV700126">
    <property type="protein sequence ID" value="OCF33218.1"/>
    <property type="molecule type" value="Genomic_DNA"/>
</dbReference>
<evidence type="ECO:0000313" key="3">
    <source>
        <dbReference type="Proteomes" id="UP000092666"/>
    </source>
</evidence>
<feature type="compositionally biased region" description="Low complexity" evidence="1">
    <location>
        <begin position="163"/>
        <end position="173"/>
    </location>
</feature>
<feature type="compositionally biased region" description="Low complexity" evidence="1">
    <location>
        <begin position="75"/>
        <end position="96"/>
    </location>
</feature>
<organism evidence="2 3">
    <name type="scientific">Kwoniella heveanensis BCC8398</name>
    <dbReference type="NCBI Taxonomy" id="1296120"/>
    <lineage>
        <taxon>Eukaryota</taxon>
        <taxon>Fungi</taxon>
        <taxon>Dikarya</taxon>
        <taxon>Basidiomycota</taxon>
        <taxon>Agaricomycotina</taxon>
        <taxon>Tremellomycetes</taxon>
        <taxon>Tremellales</taxon>
        <taxon>Cryptococcaceae</taxon>
        <taxon>Kwoniella</taxon>
    </lineage>
</organism>
<sequence>MSLLPRSLRSRSACTRCLFGHASPSSHGLPRASFGPESRIRSITSSARRSIPISASSASSSEPLVSETIIEDSQGEVGASSSKSSAAAAEGEAAGGNEVRTVGEQKINTWFLDPSFSPSASSKSASEHIASSSSSSSSSSSFSSSNSNANGQFRQPIFTSYNASTTSPSASPVASPPPLPSNTPSQLISIHSFMTSPQSEAADVIQLATVQMFDTTLLNEYLERRGEGSMLDDVDGRERGGNWDWVITAVVKGRGRGVVARADGVVRRWLLKHPLSPSIEPTKLAYPKTPRISPDSDWSIIPLDLGSHAESGGVRACVNLLSEEGRDRWRLEDLWNARG</sequence>
<protein>
    <submittedName>
        <fullName evidence="2">Uncharacterized protein</fullName>
    </submittedName>
</protein>
<reference evidence="3" key="2">
    <citation type="submission" date="2013-12" db="EMBL/GenBank/DDBJ databases">
        <title>Evolution of pathogenesis and genome organization in the Tremellales.</title>
        <authorList>
            <person name="Cuomo C."/>
            <person name="Litvintseva A."/>
            <person name="Heitman J."/>
            <person name="Chen Y."/>
            <person name="Sun S."/>
            <person name="Springer D."/>
            <person name="Dromer F."/>
            <person name="Young S."/>
            <person name="Zeng Q."/>
            <person name="Chapman S."/>
            <person name="Gujja S."/>
            <person name="Saif S."/>
            <person name="Birren B."/>
        </authorList>
    </citation>
    <scope>NUCLEOTIDE SEQUENCE [LARGE SCALE GENOMIC DNA]</scope>
    <source>
        <strain evidence="3">BCC8398</strain>
    </source>
</reference>
<name>A0A1B9GQF3_9TREE</name>
<feature type="region of interest" description="Disordered" evidence="1">
    <location>
        <begin position="23"/>
        <end position="101"/>
    </location>
</feature>
<dbReference type="OrthoDB" id="2565080at2759"/>
<reference evidence="2 3" key="1">
    <citation type="submission" date="2013-07" db="EMBL/GenBank/DDBJ databases">
        <title>The Genome Sequence of Cryptococcus heveanensis BCC8398.</title>
        <authorList>
            <consortium name="The Broad Institute Genome Sequencing Platform"/>
            <person name="Cuomo C."/>
            <person name="Litvintseva A."/>
            <person name="Chen Y."/>
            <person name="Heitman J."/>
            <person name="Sun S."/>
            <person name="Springer D."/>
            <person name="Dromer F."/>
            <person name="Young S.K."/>
            <person name="Zeng Q."/>
            <person name="Gargeya S."/>
            <person name="Fitzgerald M."/>
            <person name="Abouelleil A."/>
            <person name="Alvarado L."/>
            <person name="Berlin A.M."/>
            <person name="Chapman S.B."/>
            <person name="Dewar J."/>
            <person name="Goldberg J."/>
            <person name="Griggs A."/>
            <person name="Gujja S."/>
            <person name="Hansen M."/>
            <person name="Howarth C."/>
            <person name="Imamovic A."/>
            <person name="Larimer J."/>
            <person name="McCowan C."/>
            <person name="Murphy C."/>
            <person name="Pearson M."/>
            <person name="Priest M."/>
            <person name="Roberts A."/>
            <person name="Saif S."/>
            <person name="Shea T."/>
            <person name="Sykes S."/>
            <person name="Wortman J."/>
            <person name="Nusbaum C."/>
            <person name="Birren B."/>
        </authorList>
    </citation>
    <scope>NUCLEOTIDE SEQUENCE [LARGE SCALE GENOMIC DNA]</scope>
    <source>
        <strain evidence="2 3">BCC8398</strain>
    </source>
</reference>
<proteinExistence type="predicted"/>
<dbReference type="Proteomes" id="UP000092666">
    <property type="component" value="Unassembled WGS sequence"/>
</dbReference>
<evidence type="ECO:0000313" key="2">
    <source>
        <dbReference type="EMBL" id="OCF33218.1"/>
    </source>
</evidence>
<keyword evidence="3" id="KW-1185">Reference proteome</keyword>
<feature type="compositionally biased region" description="Low complexity" evidence="1">
    <location>
        <begin position="41"/>
        <end position="61"/>
    </location>
</feature>
<feature type="region of interest" description="Disordered" evidence="1">
    <location>
        <begin position="129"/>
        <end position="149"/>
    </location>
</feature>
<gene>
    <name evidence="2" type="ORF">I316_04959</name>
</gene>
<dbReference type="AlphaFoldDB" id="A0A1B9GQF3"/>